<dbReference type="InterPro" id="IPR037294">
    <property type="entry name" value="ABC_BtuC-like"/>
</dbReference>
<organism evidence="9 10">
    <name type="scientific">Microvirga lotononidis</name>
    <dbReference type="NCBI Taxonomy" id="864069"/>
    <lineage>
        <taxon>Bacteria</taxon>
        <taxon>Pseudomonadati</taxon>
        <taxon>Pseudomonadota</taxon>
        <taxon>Alphaproteobacteria</taxon>
        <taxon>Hyphomicrobiales</taxon>
        <taxon>Methylobacteriaceae</taxon>
        <taxon>Microvirga</taxon>
    </lineage>
</organism>
<dbReference type="STRING" id="864069.MicloDRAFT_00009820"/>
<comment type="subcellular location">
    <subcellularLocation>
        <location evidence="1">Cell membrane</location>
        <topology evidence="1">Multi-pass membrane protein</topology>
    </subcellularLocation>
</comment>
<feature type="transmembrane region" description="Helical" evidence="8">
    <location>
        <begin position="458"/>
        <end position="477"/>
    </location>
</feature>
<feature type="transmembrane region" description="Helical" evidence="8">
    <location>
        <begin position="530"/>
        <end position="551"/>
    </location>
</feature>
<evidence type="ECO:0000256" key="8">
    <source>
        <dbReference type="SAM" id="Phobius"/>
    </source>
</evidence>
<dbReference type="SUPFAM" id="SSF81345">
    <property type="entry name" value="ABC transporter involved in vitamin B12 uptake, BtuC"/>
    <property type="match status" value="2"/>
</dbReference>
<proteinExistence type="inferred from homology"/>
<dbReference type="PATRIC" id="fig|864069.3.peg.1095"/>
<keyword evidence="3" id="KW-0813">Transport</keyword>
<reference evidence="9 10" key="1">
    <citation type="submission" date="2012-02" db="EMBL/GenBank/DDBJ databases">
        <title>Improved High-Quality Draft sequence of Microvirga sp. WSM3557.</title>
        <authorList>
            <consortium name="US DOE Joint Genome Institute"/>
            <person name="Lucas S."/>
            <person name="Han J."/>
            <person name="Lapidus A."/>
            <person name="Cheng J.-F."/>
            <person name="Goodwin L."/>
            <person name="Pitluck S."/>
            <person name="Peters L."/>
            <person name="Zhang X."/>
            <person name="Detter J.C."/>
            <person name="Han C."/>
            <person name="Tapia R."/>
            <person name="Land M."/>
            <person name="Hauser L."/>
            <person name="Kyrpides N."/>
            <person name="Ivanova N."/>
            <person name="Pagani I."/>
            <person name="Brau L."/>
            <person name="Yates R."/>
            <person name="O'Hara G."/>
            <person name="Rui T."/>
            <person name="Howieson J."/>
            <person name="Reeve W."/>
            <person name="Woyke T."/>
        </authorList>
    </citation>
    <scope>NUCLEOTIDE SEQUENCE [LARGE SCALE GENOMIC DNA]</scope>
    <source>
        <strain evidence="9 10">WSM3557</strain>
    </source>
</reference>
<dbReference type="RefSeq" id="WP_009489620.1">
    <property type="nucleotide sequence ID" value="NZ_CP141050.1"/>
</dbReference>
<feature type="transmembrane region" description="Helical" evidence="8">
    <location>
        <begin position="124"/>
        <end position="142"/>
    </location>
</feature>
<keyword evidence="10" id="KW-1185">Reference proteome</keyword>
<dbReference type="NCBIfam" id="NF007866">
    <property type="entry name" value="PRK10577.1-2"/>
    <property type="match status" value="1"/>
</dbReference>
<feature type="transmembrane region" description="Helical" evidence="8">
    <location>
        <begin position="148"/>
        <end position="171"/>
    </location>
</feature>
<comment type="similarity">
    <text evidence="2">Belongs to the binding-protein-dependent transport system permease family. FecCD subfamily.</text>
</comment>
<dbReference type="InterPro" id="IPR000522">
    <property type="entry name" value="ABC_transptr_permease_BtuC"/>
</dbReference>
<dbReference type="HOGENOM" id="CLU_013016_7_3_5"/>
<dbReference type="GO" id="GO:0005886">
    <property type="term" value="C:plasma membrane"/>
    <property type="evidence" value="ECO:0007669"/>
    <property type="project" value="UniProtKB-SubCell"/>
</dbReference>
<dbReference type="Gene3D" id="1.10.3470.10">
    <property type="entry name" value="ABC transporter involved in vitamin B12 uptake, BtuC"/>
    <property type="match status" value="2"/>
</dbReference>
<feature type="transmembrane region" description="Helical" evidence="8">
    <location>
        <begin position="100"/>
        <end position="117"/>
    </location>
</feature>
<evidence type="ECO:0000256" key="5">
    <source>
        <dbReference type="ARBA" id="ARBA00022692"/>
    </source>
</evidence>
<feature type="transmembrane region" description="Helical" evidence="8">
    <location>
        <begin position="354"/>
        <end position="376"/>
    </location>
</feature>
<dbReference type="GO" id="GO:0033214">
    <property type="term" value="P:siderophore-iron import into cell"/>
    <property type="evidence" value="ECO:0007669"/>
    <property type="project" value="TreeGrafter"/>
</dbReference>
<dbReference type="Proteomes" id="UP000003947">
    <property type="component" value="Unassembled WGS sequence"/>
</dbReference>
<feature type="transmembrane region" description="Helical" evidence="8">
    <location>
        <begin position="644"/>
        <end position="664"/>
    </location>
</feature>
<dbReference type="CDD" id="cd06550">
    <property type="entry name" value="TM_ABC_iron-siderophores_like"/>
    <property type="match status" value="1"/>
</dbReference>
<keyword evidence="7 8" id="KW-0472">Membrane</keyword>
<evidence type="ECO:0000313" key="9">
    <source>
        <dbReference type="EMBL" id="EIM30177.1"/>
    </source>
</evidence>
<dbReference type="eggNOG" id="COG0609">
    <property type="taxonomic scope" value="Bacteria"/>
</dbReference>
<feature type="transmembrane region" description="Helical" evidence="8">
    <location>
        <begin position="305"/>
        <end position="328"/>
    </location>
</feature>
<evidence type="ECO:0000256" key="7">
    <source>
        <dbReference type="ARBA" id="ARBA00023136"/>
    </source>
</evidence>
<keyword evidence="5 8" id="KW-0812">Transmembrane</keyword>
<feature type="transmembrane region" description="Helical" evidence="8">
    <location>
        <begin position="238"/>
        <end position="269"/>
    </location>
</feature>
<evidence type="ECO:0000256" key="4">
    <source>
        <dbReference type="ARBA" id="ARBA00022475"/>
    </source>
</evidence>
<gene>
    <name evidence="9" type="ORF">MicloDRAFT_00009820</name>
</gene>
<dbReference type="PANTHER" id="PTHR30472:SF37">
    <property type="entry name" value="FE(3+) DICITRATE TRANSPORT SYSTEM PERMEASE PROTEIN FECD-RELATED"/>
    <property type="match status" value="1"/>
</dbReference>
<evidence type="ECO:0000256" key="6">
    <source>
        <dbReference type="ARBA" id="ARBA00022989"/>
    </source>
</evidence>
<name>I4Z1T5_9HYPH</name>
<feature type="transmembrane region" description="Helical" evidence="8">
    <location>
        <begin position="433"/>
        <end position="452"/>
    </location>
</feature>
<feature type="transmembrane region" description="Helical" evidence="8">
    <location>
        <begin position="281"/>
        <end position="299"/>
    </location>
</feature>
<evidence type="ECO:0000313" key="10">
    <source>
        <dbReference type="Proteomes" id="UP000003947"/>
    </source>
</evidence>
<keyword evidence="4" id="KW-1003">Cell membrane</keyword>
<feature type="transmembrane region" description="Helical" evidence="8">
    <location>
        <begin position="563"/>
        <end position="589"/>
    </location>
</feature>
<evidence type="ECO:0000256" key="1">
    <source>
        <dbReference type="ARBA" id="ARBA00004651"/>
    </source>
</evidence>
<feature type="transmembrane region" description="Helical" evidence="8">
    <location>
        <begin position="609"/>
        <end position="632"/>
    </location>
</feature>
<accession>I4Z1T5</accession>
<dbReference type="Pfam" id="PF01032">
    <property type="entry name" value="FecCD"/>
    <property type="match status" value="2"/>
</dbReference>
<feature type="transmembrane region" description="Helical" evidence="8">
    <location>
        <begin position="489"/>
        <end position="510"/>
    </location>
</feature>
<dbReference type="OrthoDB" id="9811721at2"/>
<keyword evidence="6 8" id="KW-1133">Transmembrane helix</keyword>
<dbReference type="EMBL" id="JH660639">
    <property type="protein sequence ID" value="EIM30177.1"/>
    <property type="molecule type" value="Genomic_DNA"/>
</dbReference>
<feature type="transmembrane region" description="Helical" evidence="8">
    <location>
        <begin position="403"/>
        <end position="421"/>
    </location>
</feature>
<dbReference type="PANTHER" id="PTHR30472">
    <property type="entry name" value="FERRIC ENTEROBACTIN TRANSPORT SYSTEM PERMEASE PROTEIN"/>
    <property type="match status" value="1"/>
</dbReference>
<sequence length="669" mass="68689" precursor="true">MSDVFQPLRTSLRGGVGLLILGLTALAIVLMALVLGSKLPLLFRVPSSDYDPERMVLVYATLPRLVMAVLCGMALGASGALLQQALRNPLASPSTLGIDAGARLALGITTLVVPALFGWGRDVVALVGAGLATMLVFALSRRQDFSPLSLVLSGLLVSLYCGALTAALTLIESRYLASLFVWGSGSLSQQSWTPSIDLAIRLVVVAPLALLLVRPLALLDVGEDAARGLGLHVSQLRLLAVALAALLAAFTSSAVGVIAFIGLVAPLIVRLSGVSSFAGRLAGATVIGGLLLLVTDLLLQTLTGFYADLLPTGAVTALLGSPILLWLLPRVTAASRPVQPSALMARRRMSDRKLSLLLPLSLVGLVVLLVIMALFLQRAPDGAWQVLASTQVTDVLPYRWPRVLATAVAGLLLGTAGFLLQRLTGNEMASPEILGVSAGATFAMAIALVIGLAPTPAILTTAAAIGAAVILGFILLLARRSGFQPERMLLAGVALSALLDAVIGFLSSAGDPRAFQLLAWLTGAGSSFEPQSVAIAFVLAGLAIGGALCLTRWLSILPLGATAAIGLGVPIAGVRILLIALAVLATAGATPLAGPLTFTGLIAPHLVRYLGVTDVAAGLTSSALAGAAILIAADWAARMIAFPFQLPTGLVACLIGAPILLWLLQKRTA</sequence>
<protein>
    <submittedName>
        <fullName evidence="9">ABC-type Fe3+-siderophore transport system, permease component</fullName>
    </submittedName>
</protein>
<feature type="transmembrane region" description="Helical" evidence="8">
    <location>
        <begin position="12"/>
        <end position="35"/>
    </location>
</feature>
<evidence type="ECO:0000256" key="2">
    <source>
        <dbReference type="ARBA" id="ARBA00007935"/>
    </source>
</evidence>
<dbReference type="GO" id="GO:0022857">
    <property type="term" value="F:transmembrane transporter activity"/>
    <property type="evidence" value="ECO:0007669"/>
    <property type="project" value="InterPro"/>
</dbReference>
<evidence type="ECO:0000256" key="3">
    <source>
        <dbReference type="ARBA" id="ARBA00022448"/>
    </source>
</evidence>
<dbReference type="AlphaFoldDB" id="I4Z1T5"/>
<feature type="transmembrane region" description="Helical" evidence="8">
    <location>
        <begin position="56"/>
        <end position="80"/>
    </location>
</feature>